<evidence type="ECO:0000259" key="2">
    <source>
        <dbReference type="Pfam" id="PF01833"/>
    </source>
</evidence>
<name>A0A061S0L2_9CHLO</name>
<organism evidence="3">
    <name type="scientific">Tetraselmis sp. GSL018</name>
    <dbReference type="NCBI Taxonomy" id="582737"/>
    <lineage>
        <taxon>Eukaryota</taxon>
        <taxon>Viridiplantae</taxon>
        <taxon>Chlorophyta</taxon>
        <taxon>core chlorophytes</taxon>
        <taxon>Chlorodendrophyceae</taxon>
        <taxon>Chlorodendrales</taxon>
        <taxon>Chlorodendraceae</taxon>
        <taxon>Tetraselmis</taxon>
    </lineage>
</organism>
<dbReference type="CDD" id="cd00603">
    <property type="entry name" value="IPT_PCSR"/>
    <property type="match status" value="1"/>
</dbReference>
<dbReference type="EMBL" id="GBEZ01006765">
    <property type="protein sequence ID" value="JAC78652.1"/>
    <property type="molecule type" value="Transcribed_RNA"/>
</dbReference>
<feature type="non-terminal residue" evidence="3">
    <location>
        <position position="153"/>
    </location>
</feature>
<dbReference type="InterPro" id="IPR002909">
    <property type="entry name" value="IPT_dom"/>
</dbReference>
<accession>A0A061S0L2</accession>
<feature type="domain" description="IPT/TIG" evidence="2">
    <location>
        <begin position="43"/>
        <end position="150"/>
    </location>
</feature>
<dbReference type="Gene3D" id="2.60.40.10">
    <property type="entry name" value="Immunoglobulins"/>
    <property type="match status" value="1"/>
</dbReference>
<feature type="signal peptide" evidence="1">
    <location>
        <begin position="1"/>
        <end position="29"/>
    </location>
</feature>
<evidence type="ECO:0000256" key="1">
    <source>
        <dbReference type="SAM" id="SignalP"/>
    </source>
</evidence>
<evidence type="ECO:0000313" key="3">
    <source>
        <dbReference type="EMBL" id="JAC78652.1"/>
    </source>
</evidence>
<dbReference type="AlphaFoldDB" id="A0A061S0L2"/>
<sequence length="153" mass="16533">MDRLRGWRYGRRNWAFSTFLFPLLALVLTEDLSRRRLLEIFPPTVTSVSTTDADTGWPSGSFAGGTKLIIRGVGFSTGSSDIGTVTNRVFVGGREASYINYESSATQIVAFTPPYDCGSGLSAEDCSSSSSPFLKISVLVDNSLSADATTTFY</sequence>
<proteinExistence type="predicted"/>
<dbReference type="InterPro" id="IPR014756">
    <property type="entry name" value="Ig_E-set"/>
</dbReference>
<keyword evidence="1" id="KW-0732">Signal</keyword>
<gene>
    <name evidence="3" type="ORF">TSPGSL018_14633</name>
</gene>
<reference evidence="3" key="1">
    <citation type="submission" date="2014-05" db="EMBL/GenBank/DDBJ databases">
        <title>The transcriptome of the halophilic microalga Tetraselmis sp. GSL018 isolated from the Great Salt Lake, Utah.</title>
        <authorList>
            <person name="Jinkerson R.E."/>
            <person name="D'Adamo S."/>
            <person name="Posewitz M.C."/>
        </authorList>
    </citation>
    <scope>NUCLEOTIDE SEQUENCE</scope>
    <source>
        <strain evidence="3">GSL018</strain>
    </source>
</reference>
<protein>
    <recommendedName>
        <fullName evidence="2">IPT/TIG domain-containing protein</fullName>
    </recommendedName>
</protein>
<dbReference type="InterPro" id="IPR013783">
    <property type="entry name" value="Ig-like_fold"/>
</dbReference>
<dbReference type="SUPFAM" id="SSF81296">
    <property type="entry name" value="E set domains"/>
    <property type="match status" value="1"/>
</dbReference>
<feature type="chain" id="PRO_5001606109" description="IPT/TIG domain-containing protein" evidence="1">
    <location>
        <begin position="30"/>
        <end position="153"/>
    </location>
</feature>
<dbReference type="Pfam" id="PF01833">
    <property type="entry name" value="TIG"/>
    <property type="match status" value="1"/>
</dbReference>